<dbReference type="GO" id="GO:0004130">
    <property type="term" value="F:cytochrome-c peroxidase activity"/>
    <property type="evidence" value="ECO:0007669"/>
    <property type="project" value="TreeGrafter"/>
</dbReference>
<dbReference type="KEGG" id="bsto:C0V70_05695"/>
<dbReference type="InterPro" id="IPR009056">
    <property type="entry name" value="Cyt_c-like_dom"/>
</dbReference>
<evidence type="ECO:0000313" key="1">
    <source>
        <dbReference type="EMBL" id="AUN97614.1"/>
    </source>
</evidence>
<dbReference type="GO" id="GO:0020037">
    <property type="term" value="F:heme binding"/>
    <property type="evidence" value="ECO:0007669"/>
    <property type="project" value="InterPro"/>
</dbReference>
<dbReference type="PANTHER" id="PTHR30600:SF9">
    <property type="entry name" value="BLR7738 PROTEIN"/>
    <property type="match status" value="1"/>
</dbReference>
<organism evidence="1 2">
    <name type="scientific">Bacteriovorax stolpii</name>
    <name type="common">Bdellovibrio stolpii</name>
    <dbReference type="NCBI Taxonomy" id="960"/>
    <lineage>
        <taxon>Bacteria</taxon>
        <taxon>Pseudomonadati</taxon>
        <taxon>Bdellovibrionota</taxon>
        <taxon>Bacteriovoracia</taxon>
        <taxon>Bacteriovoracales</taxon>
        <taxon>Bacteriovoracaceae</taxon>
        <taxon>Bacteriovorax</taxon>
    </lineage>
</organism>
<name>A0A2K9NS81_BACTC</name>
<protein>
    <submittedName>
        <fullName evidence="1">Uncharacterized protein</fullName>
    </submittedName>
</protein>
<accession>A0A2K9NS81</accession>
<dbReference type="InterPro" id="IPR036909">
    <property type="entry name" value="Cyt_c-like_dom_sf"/>
</dbReference>
<reference evidence="1 2" key="1">
    <citation type="submission" date="2018-01" db="EMBL/GenBank/DDBJ databases">
        <title>Complete genome sequence of Bacteriovorax stolpii DSM12778.</title>
        <authorList>
            <person name="Tang B."/>
            <person name="Chang J."/>
        </authorList>
    </citation>
    <scope>NUCLEOTIDE SEQUENCE [LARGE SCALE GENOMIC DNA]</scope>
    <source>
        <strain evidence="1 2">DSM 12778</strain>
    </source>
</reference>
<dbReference type="PROSITE" id="PS51007">
    <property type="entry name" value="CYTC"/>
    <property type="match status" value="1"/>
</dbReference>
<evidence type="ECO:0000313" key="2">
    <source>
        <dbReference type="Proteomes" id="UP000235584"/>
    </source>
</evidence>
<proteinExistence type="predicted"/>
<dbReference type="RefSeq" id="WP_102242909.1">
    <property type="nucleotide sequence ID" value="NZ_CP025704.1"/>
</dbReference>
<dbReference type="PANTHER" id="PTHR30600">
    <property type="entry name" value="CYTOCHROME C PEROXIDASE-RELATED"/>
    <property type="match status" value="1"/>
</dbReference>
<dbReference type="InterPro" id="IPR051395">
    <property type="entry name" value="Cytochrome_c_Peroxidase/MauG"/>
</dbReference>
<dbReference type="Proteomes" id="UP000235584">
    <property type="component" value="Chromosome"/>
</dbReference>
<dbReference type="EMBL" id="CP025704">
    <property type="protein sequence ID" value="AUN97614.1"/>
    <property type="molecule type" value="Genomic_DNA"/>
</dbReference>
<dbReference type="Pfam" id="PF21419">
    <property type="entry name" value="RoxA-like_Cyt-c"/>
    <property type="match status" value="1"/>
</dbReference>
<gene>
    <name evidence="1" type="ORF">C0V70_05695</name>
</gene>
<dbReference type="Gene3D" id="1.10.760.10">
    <property type="entry name" value="Cytochrome c-like domain"/>
    <property type="match status" value="1"/>
</dbReference>
<dbReference type="SUPFAM" id="SSF46626">
    <property type="entry name" value="Cytochrome c"/>
    <property type="match status" value="2"/>
</dbReference>
<dbReference type="AlphaFoldDB" id="A0A2K9NS81"/>
<sequence>MLTLIMGLALSVLNPVHASVNPDWSSEAILIPGEDRANIYQVSPEELELLKMNGYKHAMKYPVTVTGLLIPYRPLINVLSSDNKNPVKEIILAITKSYAGFKSEAEFYEWLGLSKFNPITATGIYKMPRPEGQPEALYVGAGIIKNENGEGLTFSCFACHSTSLFGTTVMGLTNKRPHSNKLFHMARQVVPKIPNAIFKASSKATDGELAMFARTKKNILSVDSVVPQVHGLDTSLPHTALSLARRNNDEYATKNPILERFPRDNELNTFVADSKPMPWWNLKYKTRWLSDGSVVSGNPIFTNFLWNELGRGTDLQELEKWMQDNGKTIQEVTAAAFATEAPRYTDFFPASSIDLERAKRGEKLFNQACMKCHGEYQKAWNADNASELSSVDLLVTTKVIYHDKTPVKDVGTDPNRYQAMKYFSDALNNLAISKWMKTTVEPQVGYVPPPLVGIWARYPYFHNNSVPTLCAVLSKEEERPRTFVLGPAVNKATDFDQDCVGYPTGNKIPKEWLKDTDATIDTKKPGLRNIGHTKMFLDEAGREKFTVDQKKDIIHFLKTL</sequence>
<dbReference type="GO" id="GO:0009055">
    <property type="term" value="F:electron transfer activity"/>
    <property type="evidence" value="ECO:0007669"/>
    <property type="project" value="InterPro"/>
</dbReference>
<keyword evidence="2" id="KW-1185">Reference proteome</keyword>
<dbReference type="OrthoDB" id="5287554at2"/>